<dbReference type="InterPro" id="IPR020843">
    <property type="entry name" value="ER"/>
</dbReference>
<keyword evidence="2" id="KW-0597">Phosphoprotein</keyword>
<feature type="region of interest" description="C-terminal hotdog fold" evidence="7">
    <location>
        <begin position="964"/>
        <end position="1103"/>
    </location>
</feature>
<dbReference type="EMBL" id="KN847484">
    <property type="protein sequence ID" value="KIX00018.1"/>
    <property type="molecule type" value="Genomic_DNA"/>
</dbReference>
<evidence type="ECO:0000259" key="10">
    <source>
        <dbReference type="PROSITE" id="PS52019"/>
    </source>
</evidence>
<dbReference type="GO" id="GO:1901336">
    <property type="term" value="P:lactone biosynthetic process"/>
    <property type="evidence" value="ECO:0007669"/>
    <property type="project" value="UniProtKB-ARBA"/>
</dbReference>
<dbReference type="Pfam" id="PF08240">
    <property type="entry name" value="ADH_N"/>
    <property type="match status" value="1"/>
</dbReference>
<proteinExistence type="predicted"/>
<dbReference type="InterPro" id="IPR056501">
    <property type="entry name" value="NAD-bd_HRPKS_sdrA"/>
</dbReference>
<evidence type="ECO:0000256" key="8">
    <source>
        <dbReference type="SAM" id="SignalP"/>
    </source>
</evidence>
<keyword evidence="12" id="KW-1185">Reference proteome</keyword>
<dbReference type="InterPro" id="IPR013968">
    <property type="entry name" value="PKS_KR"/>
</dbReference>
<evidence type="ECO:0000256" key="6">
    <source>
        <dbReference type="ARBA" id="ARBA00023315"/>
    </source>
</evidence>
<feature type="signal peptide" evidence="8">
    <location>
        <begin position="1"/>
        <end position="31"/>
    </location>
</feature>
<dbReference type="InterPro" id="IPR057326">
    <property type="entry name" value="KR_dom"/>
</dbReference>
<dbReference type="GO" id="GO:0005506">
    <property type="term" value="F:iron ion binding"/>
    <property type="evidence" value="ECO:0007669"/>
    <property type="project" value="InterPro"/>
</dbReference>
<dbReference type="SUPFAM" id="SSF50129">
    <property type="entry name" value="GroES-like"/>
    <property type="match status" value="1"/>
</dbReference>
<dbReference type="InterPro" id="IPR020806">
    <property type="entry name" value="PKS_PP-bd"/>
</dbReference>
<dbReference type="InterPro" id="IPR036396">
    <property type="entry name" value="Cyt_P450_sf"/>
</dbReference>
<dbReference type="PANTHER" id="PTHR43775">
    <property type="entry name" value="FATTY ACID SYNTHASE"/>
    <property type="match status" value="1"/>
</dbReference>
<dbReference type="Pfam" id="PF23114">
    <property type="entry name" value="NAD-bd_HRPKS_sdrA"/>
    <property type="match status" value="1"/>
</dbReference>
<evidence type="ECO:0008006" key="13">
    <source>
        <dbReference type="Google" id="ProtNLM"/>
    </source>
</evidence>
<dbReference type="InterPro" id="IPR006162">
    <property type="entry name" value="Ppantetheine_attach_site"/>
</dbReference>
<dbReference type="Gene3D" id="3.10.129.110">
    <property type="entry name" value="Polyketide synthase dehydratase"/>
    <property type="match status" value="1"/>
</dbReference>
<dbReference type="Pfam" id="PF23297">
    <property type="entry name" value="ACP_SdgA_C"/>
    <property type="match status" value="1"/>
</dbReference>
<dbReference type="SUPFAM" id="SSF52151">
    <property type="entry name" value="FabD/lysophospholipase-like"/>
    <property type="match status" value="1"/>
</dbReference>
<dbReference type="GO" id="GO:0006633">
    <property type="term" value="P:fatty acid biosynthetic process"/>
    <property type="evidence" value="ECO:0007669"/>
    <property type="project" value="TreeGrafter"/>
</dbReference>
<dbReference type="Gene3D" id="3.40.50.150">
    <property type="entry name" value="Vaccinia Virus protein VP39"/>
    <property type="match status" value="1"/>
</dbReference>
<dbReference type="RefSeq" id="XP_013266908.1">
    <property type="nucleotide sequence ID" value="XM_013411454.1"/>
</dbReference>
<dbReference type="SUPFAM" id="SSF53335">
    <property type="entry name" value="S-adenosyl-L-methionine-dependent methyltransferases"/>
    <property type="match status" value="1"/>
</dbReference>
<dbReference type="PROSITE" id="PS50075">
    <property type="entry name" value="CARRIER"/>
    <property type="match status" value="1"/>
</dbReference>
<dbReference type="VEuPathDB" id="FungiDB:Z518_10945"/>
<dbReference type="InterPro" id="IPR049551">
    <property type="entry name" value="PKS_DH_C"/>
</dbReference>
<evidence type="ECO:0000256" key="4">
    <source>
        <dbReference type="ARBA" id="ARBA00022857"/>
    </source>
</evidence>
<dbReference type="PROSITE" id="PS52019">
    <property type="entry name" value="PKS_MFAS_DH"/>
    <property type="match status" value="1"/>
</dbReference>
<reference evidence="11 12" key="1">
    <citation type="submission" date="2015-01" db="EMBL/GenBank/DDBJ databases">
        <title>The Genome Sequence of Rhinocladiella mackenzie CBS 650.93.</title>
        <authorList>
            <consortium name="The Broad Institute Genomics Platform"/>
            <person name="Cuomo C."/>
            <person name="de Hoog S."/>
            <person name="Gorbushina A."/>
            <person name="Stielow B."/>
            <person name="Teixiera M."/>
            <person name="Abouelleil A."/>
            <person name="Chapman S.B."/>
            <person name="Priest M."/>
            <person name="Young S.K."/>
            <person name="Wortman J."/>
            <person name="Nusbaum C."/>
            <person name="Birren B."/>
        </authorList>
    </citation>
    <scope>NUCLEOTIDE SEQUENCE [LARGE SCALE GENOMIC DNA]</scope>
    <source>
        <strain evidence="11 12">CBS 650.93</strain>
    </source>
</reference>
<feature type="active site" description="Proton acceptor; for dehydratase activity" evidence="7">
    <location>
        <position position="844"/>
    </location>
</feature>
<accession>A0A0D2GNX4</accession>
<dbReference type="Pfam" id="PF14765">
    <property type="entry name" value="PS-DH"/>
    <property type="match status" value="1"/>
</dbReference>
<dbReference type="Gene3D" id="1.10.630.10">
    <property type="entry name" value="Cytochrome P450"/>
    <property type="match status" value="1"/>
</dbReference>
<dbReference type="Pfam" id="PF13602">
    <property type="entry name" value="ADH_zinc_N_2"/>
    <property type="match status" value="1"/>
</dbReference>
<keyword evidence="4" id="KW-0521">NADP</keyword>
<dbReference type="GO" id="GO:0016705">
    <property type="term" value="F:oxidoreductase activity, acting on paired donors, with incorporation or reduction of molecular oxygen"/>
    <property type="evidence" value="ECO:0007669"/>
    <property type="project" value="InterPro"/>
</dbReference>
<dbReference type="InterPro" id="IPR016035">
    <property type="entry name" value="Acyl_Trfase/lysoPLipase"/>
</dbReference>
<dbReference type="SMART" id="SM00826">
    <property type="entry name" value="PKS_DH"/>
    <property type="match status" value="1"/>
</dbReference>
<dbReference type="InterPro" id="IPR020807">
    <property type="entry name" value="PKS_DH"/>
</dbReference>
<dbReference type="Pfam" id="PF13489">
    <property type="entry name" value="Methyltransf_23"/>
    <property type="match status" value="1"/>
</dbReference>
<dbReference type="Gene3D" id="3.40.366.10">
    <property type="entry name" value="Malonyl-Coenzyme A Acyl Carrier Protein, domain 2"/>
    <property type="match status" value="1"/>
</dbReference>
<dbReference type="InterPro" id="IPR050091">
    <property type="entry name" value="PKS_NRPS_Biosynth_Enz"/>
</dbReference>
<dbReference type="Pfam" id="PF21089">
    <property type="entry name" value="PKS_DH_N"/>
    <property type="match status" value="1"/>
</dbReference>
<dbReference type="STRING" id="1442369.A0A0D2GNX4"/>
<dbReference type="CDD" id="cd05195">
    <property type="entry name" value="enoyl_red"/>
    <property type="match status" value="1"/>
</dbReference>
<dbReference type="Pfam" id="PF08659">
    <property type="entry name" value="KR"/>
    <property type="match status" value="1"/>
</dbReference>
<dbReference type="GO" id="GO:0031177">
    <property type="term" value="F:phosphopantetheine binding"/>
    <property type="evidence" value="ECO:0007669"/>
    <property type="project" value="InterPro"/>
</dbReference>
<keyword evidence="1" id="KW-0596">Phosphopantetheine</keyword>
<dbReference type="SMART" id="SM00829">
    <property type="entry name" value="PKS_ER"/>
    <property type="match status" value="1"/>
</dbReference>
<dbReference type="SUPFAM" id="SSF48264">
    <property type="entry name" value="Cytochrome P450"/>
    <property type="match status" value="1"/>
</dbReference>
<dbReference type="InterPro" id="IPR001227">
    <property type="entry name" value="Ac_transferase_dom_sf"/>
</dbReference>
<dbReference type="GeneID" id="25299016"/>
<dbReference type="PROSITE" id="PS00012">
    <property type="entry name" value="PHOSPHOPANTETHEINE"/>
    <property type="match status" value="1"/>
</dbReference>
<evidence type="ECO:0000256" key="2">
    <source>
        <dbReference type="ARBA" id="ARBA00022553"/>
    </source>
</evidence>
<evidence type="ECO:0000313" key="11">
    <source>
        <dbReference type="EMBL" id="KIX00018.1"/>
    </source>
</evidence>
<dbReference type="InterPro" id="IPR049552">
    <property type="entry name" value="PKS_DH_N"/>
</dbReference>
<keyword evidence="5" id="KW-0511">Multifunctional enzyme</keyword>
<dbReference type="SMART" id="SM00827">
    <property type="entry name" value="PKS_AT"/>
    <property type="match status" value="1"/>
</dbReference>
<dbReference type="Pfam" id="PF00698">
    <property type="entry name" value="Acyl_transf_1"/>
    <property type="match status" value="1"/>
</dbReference>
<dbReference type="SMART" id="SM00822">
    <property type="entry name" value="PKS_KR"/>
    <property type="match status" value="1"/>
</dbReference>
<dbReference type="PANTHER" id="PTHR43775:SF29">
    <property type="entry name" value="ASPERFURANONE POLYKETIDE SYNTHASE AFOG-RELATED"/>
    <property type="match status" value="1"/>
</dbReference>
<feature type="active site" description="Proton donor; for dehydratase activity" evidence="7">
    <location>
        <position position="1014"/>
    </location>
</feature>
<dbReference type="InterPro" id="IPR016036">
    <property type="entry name" value="Malonyl_transacylase_ACP-bd"/>
</dbReference>
<dbReference type="InterPro" id="IPR001128">
    <property type="entry name" value="Cyt_P450"/>
</dbReference>
<dbReference type="InterPro" id="IPR042104">
    <property type="entry name" value="PKS_dehydratase_sf"/>
</dbReference>
<feature type="domain" description="PKS/mFAS DH" evidence="10">
    <location>
        <begin position="812"/>
        <end position="1103"/>
    </location>
</feature>
<dbReference type="GO" id="GO:0020037">
    <property type="term" value="F:heme binding"/>
    <property type="evidence" value="ECO:0007669"/>
    <property type="project" value="InterPro"/>
</dbReference>
<dbReference type="InterPro" id="IPR029063">
    <property type="entry name" value="SAM-dependent_MTases_sf"/>
</dbReference>
<feature type="domain" description="Carrier" evidence="9">
    <location>
        <begin position="2297"/>
        <end position="2374"/>
    </location>
</feature>
<feature type="chain" id="PRO_5002242755" description="Carrier domain-containing protein" evidence="8">
    <location>
        <begin position="32"/>
        <end position="2380"/>
    </location>
</feature>
<dbReference type="InterPro" id="IPR011032">
    <property type="entry name" value="GroES-like_sf"/>
</dbReference>
<dbReference type="CDD" id="cd11041">
    <property type="entry name" value="CYP503A1-like"/>
    <property type="match status" value="1"/>
</dbReference>
<evidence type="ECO:0000256" key="5">
    <source>
        <dbReference type="ARBA" id="ARBA00023268"/>
    </source>
</evidence>
<dbReference type="OrthoDB" id="329835at2759"/>
<protein>
    <recommendedName>
        <fullName evidence="13">Carrier domain-containing protein</fullName>
    </recommendedName>
</protein>
<evidence type="ECO:0000313" key="12">
    <source>
        <dbReference type="Proteomes" id="UP000053617"/>
    </source>
</evidence>
<name>A0A0D2GNX4_9EURO</name>
<dbReference type="HOGENOM" id="CLU_000022_31_0_1"/>
<dbReference type="InterPro" id="IPR014043">
    <property type="entry name" value="Acyl_transferase_dom"/>
</dbReference>
<dbReference type="GO" id="GO:0030639">
    <property type="term" value="P:polyketide biosynthetic process"/>
    <property type="evidence" value="ECO:0007669"/>
    <property type="project" value="UniProtKB-ARBA"/>
</dbReference>
<keyword evidence="6" id="KW-0012">Acyltransferase</keyword>
<dbReference type="FunFam" id="3.40.50.720:FF:000209">
    <property type="entry name" value="Polyketide synthase Pks12"/>
    <property type="match status" value="1"/>
</dbReference>
<dbReference type="SUPFAM" id="SSF47336">
    <property type="entry name" value="ACP-like"/>
    <property type="match status" value="1"/>
</dbReference>
<dbReference type="SUPFAM" id="SSF51735">
    <property type="entry name" value="NAD(P)-binding Rossmann-fold domains"/>
    <property type="match status" value="2"/>
</dbReference>
<keyword evidence="3" id="KW-0808">Transferase</keyword>
<evidence type="ECO:0000256" key="3">
    <source>
        <dbReference type="ARBA" id="ARBA00022679"/>
    </source>
</evidence>
<dbReference type="InterPro" id="IPR013154">
    <property type="entry name" value="ADH-like_N"/>
</dbReference>
<feature type="region of interest" description="N-terminal hotdog fold" evidence="7">
    <location>
        <begin position="812"/>
        <end position="947"/>
    </location>
</feature>
<dbReference type="Gene3D" id="3.40.50.720">
    <property type="entry name" value="NAD(P)-binding Rossmann-like Domain"/>
    <property type="match status" value="1"/>
</dbReference>
<evidence type="ECO:0000259" key="9">
    <source>
        <dbReference type="PROSITE" id="PS50075"/>
    </source>
</evidence>
<dbReference type="SUPFAM" id="SSF55048">
    <property type="entry name" value="Probable ACP-binding domain of malonyl-CoA ACP transacylase"/>
    <property type="match status" value="1"/>
</dbReference>
<dbReference type="Gene3D" id="3.90.180.10">
    <property type="entry name" value="Medium-chain alcohol dehydrogenases, catalytic domain"/>
    <property type="match status" value="1"/>
</dbReference>
<dbReference type="InterPro" id="IPR036291">
    <property type="entry name" value="NAD(P)-bd_dom_sf"/>
</dbReference>
<evidence type="ECO:0000256" key="7">
    <source>
        <dbReference type="PROSITE-ProRule" id="PRU01363"/>
    </source>
</evidence>
<dbReference type="InterPro" id="IPR009081">
    <property type="entry name" value="PP-bd_ACP"/>
</dbReference>
<dbReference type="InterPro" id="IPR049900">
    <property type="entry name" value="PKS_mFAS_DH"/>
</dbReference>
<dbReference type="GO" id="GO:0004497">
    <property type="term" value="F:monooxygenase activity"/>
    <property type="evidence" value="ECO:0007669"/>
    <property type="project" value="InterPro"/>
</dbReference>
<dbReference type="GO" id="GO:0004312">
    <property type="term" value="F:fatty acid synthase activity"/>
    <property type="evidence" value="ECO:0007669"/>
    <property type="project" value="TreeGrafter"/>
</dbReference>
<dbReference type="Pfam" id="PF00067">
    <property type="entry name" value="p450"/>
    <property type="match status" value="1"/>
</dbReference>
<dbReference type="SMART" id="SM00823">
    <property type="entry name" value="PKS_PP"/>
    <property type="match status" value="1"/>
</dbReference>
<keyword evidence="8" id="KW-0732">Signal</keyword>
<sequence>MALQALLFALFSVVLPLVVVYLNSLSKPLRGIELVGPKPQGWTSWKAGETFNSNGISILQEGLKRLKNKPFQVLTHTGPKIILPPCYVDEIKSDPRFSLDLPNDNDFFVRWPAFSPQAMFTRNHTLIQMINSKLTPSLTRITAPVNEENELAVRELFPPTDSWNSTPFAEHMLSLTTRTSSRVFVGLPMCRDPVVLTAMRDYSAELVAAAQAMMKWPLLLRPFAYLYLPEVRKLSKTVQIARRCLGAEIARRVKAHGGRDEVGHLQWSQTRSLDAVEWLRETVRAQGKKFDLVGGLLSLAFGAIHTTSHTLTHVMYDIIENPDLIPQLRQEIIDALREDGGWKKTTLYKLKLLDSVMKESQRVLPVRAVLFRRVTLEAVCLKDGTELPRGVEVNIPNLHMRDEATYGEAGRFNGARFLNLRSQAGNESKYQYATTGVDSLGFGHGQHARPGRFFATLQGLSRQRGGGDGLSVAGSRISSNIDLPEYSQSLCTVVQVALVDLLSSWNVNPVSVVGHSSGEIAAAYCIGAISKQAAWKIAYHRGILSSQLKSLAPELEGAMMAVGASETQAQEYIQKVTEGELVVACVNSPSSVTISGDAIGIRHLTNMLEGLKVFHRRLKVNTAYHSPHMHTISSIYMHSLSDVQAQESIEGRQMFSSVIGDLVDPAELGAMNWVRNLVSPVLFTDAVSALLQTGPDGRRCAGPSVDIFVEIGPHPALRGPVNQIMDSLGVKGIEYRTMLHRGQQAVDSALTCCGDLHVLGVPVNIEKINDSPAGRTPRMLVDLPPYVWNHSRTFWGESRLAQQFRLRKFPSIGLLGAPYPSPNSEEAVWRGFLRIEEEPWIEDHQIQSSILYPAAGYLAMAIEAARQLSDVNRKVSDFRLRDVIISSAVVLKEGEDVECVCQLRPHQVGTRDTSSTWWEFTISTCVAGTNQLKTNCTGLILVEYCVTEDSAAHAEIHLENKSVKARFKDMENDCTSKEDAVDFYKELAAVPKTGSVAAQVQNGRPHIIHPATLDAIFHLSFAALKGGSGTLKEAMVPTAIDEVIVAASAPFHEGARFRGFSTAAKHGMKELKADIVMLDEMVERPLVRIRGFTCAAFSGSGIDASAENEEMTERGMCSKLVWKPCLGLLSNEEQFELFSKVGPSTMTPEESRHFKKSEYLALMFMRQIVDHVKWSSVAPEQHLRRLYEWMKNQQELVMAGKHQLQHTFGDDLPDQIAKDANSEFHSVDSDDQKLYLTATILTQILLGQLKAERLMLEESLLDRYLSNTPGVGACANKLAEVVDMVLFSQPSVSILEFGGASGGVAAKVLSRRRGIFTNYTYACPTEAIKGLAEETLKPWSSASKFLVDDLSAAEQRTTDTETYDIIIAANALYGVESIENVLVDLKRMLNPGGRLCLIETTRPGIQLSCALGCFQSWWRKGESAAMDETEWRALLNRIGFESVIPYPDFEDETCQQFSLMVAQAPDPSWNTVTPGKEFVIVEPRDPTRVSAALGSKIALELTEAACRCSLVKWGDLSALQTGGSVIVLAEVELALLPTLNDEDFSFMQSLILKSSDVLWVSSHDQPTASMASGLARSVRNECANIRFRILQAMPKSLEVPDHLASHIVKLTTYPGTDSEFVEKEGILNVSRAVQDGAFNEELSAYLHGGKVELMPLGKCHGPQKIHVGAPGMLDSLQFEADDLAWAHLQPGYVEIEVKATGINFRDVMVAMGQIPDSLFGFEASGVITQVASDVTSLQPGQRVSCLGHGAHRTHYRSPAAFCQLIPDDITFEEAAGLPLVHATAYHALVNVMRVQKGQSILIHAAAGGVGQAAIQLAQHYEMEIFTTVGSADKRALLQEVYGIPDDHIFHSRDASFAKALKRMTGDRGVDCILNSLAGEQLRQTWHCIAPFGTFVEIGLKDILGNTRLDMRPFIQDATFSFLNLQHVAVARPELMASILKETFDLLRRKVTRPVYPLTAFPISDMENAFRIMQAGRHRGKLVLTFSPEDVVKVHRNPSVELKLKANGTYVLVGGFGGIGNSLARLLVEHGARHICILSRSGPSSDEAKSLLVDLKKQDAIVRAYCCDITNESELEEVLQICSTDLPPIRGVFQCAMVLRDVLFENMSHQHWTESIRPKVQGTWNLHQHLPKHLDFFIILSSFAGVFGNRGQANYAAAGAYEDAFAQHRRSLGLKAVSIDLGIMRDVGVLATGTASASRDLKDWEEPFGIRQTDLHALIRKVMESEMAGSDNVEAQILTGFATGGGVTAAGIRRPFYYDDPRFSVLEWTGYRAKDGTGNGELELSLKARLTAAVSLEDAYEAATRGIVDKVANMMQTSVEEIDSSRPLHTFGVDSLVAVEIRNWLTKEAKADVTVFDILAAVPITAFARTVVSKSALVAKR</sequence>
<dbReference type="InterPro" id="IPR036736">
    <property type="entry name" value="ACP-like_sf"/>
</dbReference>
<evidence type="ECO:0000256" key="1">
    <source>
        <dbReference type="ARBA" id="ARBA00022450"/>
    </source>
</evidence>
<dbReference type="Proteomes" id="UP000053617">
    <property type="component" value="Unassembled WGS sequence"/>
</dbReference>
<organism evidence="11 12">
    <name type="scientific">Rhinocladiella mackenziei CBS 650.93</name>
    <dbReference type="NCBI Taxonomy" id="1442369"/>
    <lineage>
        <taxon>Eukaryota</taxon>
        <taxon>Fungi</taxon>
        <taxon>Dikarya</taxon>
        <taxon>Ascomycota</taxon>
        <taxon>Pezizomycotina</taxon>
        <taxon>Eurotiomycetes</taxon>
        <taxon>Chaetothyriomycetidae</taxon>
        <taxon>Chaetothyriales</taxon>
        <taxon>Herpotrichiellaceae</taxon>
        <taxon>Rhinocladiella</taxon>
    </lineage>
</organism>
<gene>
    <name evidence="11" type="ORF">Z518_10945</name>
</gene>
<dbReference type="Gene3D" id="1.10.1200.10">
    <property type="entry name" value="ACP-like"/>
    <property type="match status" value="1"/>
</dbReference>